<protein>
    <submittedName>
        <fullName evidence="4">DNA (Cytosine 5) methyltransferase</fullName>
    </submittedName>
</protein>
<dbReference type="PROSITE" id="PS00094">
    <property type="entry name" value="C5_MTASE_1"/>
    <property type="match status" value="1"/>
</dbReference>
<dbReference type="InterPro" id="IPR029063">
    <property type="entry name" value="SAM-dependent_MTases_sf"/>
</dbReference>
<evidence type="ECO:0000256" key="2">
    <source>
        <dbReference type="ARBA" id="ARBA00022679"/>
    </source>
</evidence>
<sequence length="235" mass="27004">MQLLSITKIGGGQHQIISIGINNADINQDLAINTLHNKNGLWAQVDNLDKPDVILASPPCESWSVASAMKGGNACWKQEKDMTINLFGEYEQGSKFTIRNRVDYENYQFKYDKSFLTRINGEMCIYNTLKIIERYQPKVFVIENPAYGRIWEYIANVIGFDIPYENLTYYNNYGYPLKKATKFGSNINLRLLNENVPANIQMKDFKSGSNRYNLRSNIPLTLIQEILAKCEKHIN</sequence>
<keyword evidence="1 4" id="KW-0489">Methyltransferase</keyword>
<evidence type="ECO:0000313" key="4">
    <source>
        <dbReference type="EMBL" id="DAD94030.1"/>
    </source>
</evidence>
<dbReference type="GO" id="GO:0032259">
    <property type="term" value="P:methylation"/>
    <property type="evidence" value="ECO:0007669"/>
    <property type="project" value="UniProtKB-KW"/>
</dbReference>
<proteinExistence type="predicted"/>
<dbReference type="SUPFAM" id="SSF53335">
    <property type="entry name" value="S-adenosyl-L-methionine-dependent methyltransferases"/>
    <property type="match status" value="1"/>
</dbReference>
<organism evidence="4">
    <name type="scientific">Myoviridae sp. ct7bD4</name>
    <dbReference type="NCBI Taxonomy" id="2826618"/>
    <lineage>
        <taxon>Viruses</taxon>
        <taxon>Duplodnaviria</taxon>
        <taxon>Heunggongvirae</taxon>
        <taxon>Uroviricota</taxon>
        <taxon>Caudoviricetes</taxon>
    </lineage>
</organism>
<dbReference type="InterPro" id="IPR018117">
    <property type="entry name" value="C5_DNA_meth_AS"/>
</dbReference>
<keyword evidence="2" id="KW-0808">Transferase</keyword>
<dbReference type="GO" id="GO:0008168">
    <property type="term" value="F:methyltransferase activity"/>
    <property type="evidence" value="ECO:0007669"/>
    <property type="project" value="UniProtKB-KW"/>
</dbReference>
<accession>A0A8S5NH44</accession>
<evidence type="ECO:0000256" key="1">
    <source>
        <dbReference type="ARBA" id="ARBA00022603"/>
    </source>
</evidence>
<dbReference type="Gene3D" id="3.40.50.150">
    <property type="entry name" value="Vaccinia Virus protein VP39"/>
    <property type="match status" value="1"/>
</dbReference>
<dbReference type="EMBL" id="BK015172">
    <property type="protein sequence ID" value="DAD94030.1"/>
    <property type="molecule type" value="Genomic_DNA"/>
</dbReference>
<reference evidence="4" key="1">
    <citation type="journal article" date="2021" name="Proc. Natl. Acad. Sci. U.S.A.">
        <title>A Catalog of Tens of Thousands of Viruses from Human Metagenomes Reveals Hidden Associations with Chronic Diseases.</title>
        <authorList>
            <person name="Tisza M.J."/>
            <person name="Buck C.B."/>
        </authorList>
    </citation>
    <scope>NUCLEOTIDE SEQUENCE</scope>
    <source>
        <strain evidence="4">Ct7bD4</strain>
    </source>
</reference>
<keyword evidence="3" id="KW-0949">S-adenosyl-L-methionine</keyword>
<name>A0A8S5NH44_9CAUD</name>
<evidence type="ECO:0000256" key="3">
    <source>
        <dbReference type="ARBA" id="ARBA00022691"/>
    </source>
</evidence>